<dbReference type="Pfam" id="PF14983">
    <property type="entry name" value="SPMIP10-like"/>
    <property type="match status" value="1"/>
</dbReference>
<dbReference type="InterPro" id="IPR027965">
    <property type="entry name" value="SPMIP10"/>
</dbReference>
<dbReference type="GeneID" id="106072580"/>
<evidence type="ECO:0000313" key="2">
    <source>
        <dbReference type="RefSeq" id="XP_013088422.2"/>
    </source>
</evidence>
<dbReference type="RefSeq" id="XP_013088422.2">
    <property type="nucleotide sequence ID" value="XM_013232968.2"/>
</dbReference>
<dbReference type="OMA" id="PKITNNC"/>
<keyword evidence="1" id="KW-1185">Reference proteome</keyword>
<accession>A0A9U8EHY6</accession>
<dbReference type="PANTHER" id="PTHR35247:SF1">
    <property type="entry name" value="TESTIS-EXPRESSED PROTEIN 43"/>
    <property type="match status" value="1"/>
</dbReference>
<protein>
    <submittedName>
        <fullName evidence="2">Testis-expressed protein 43-like isoform X1</fullName>
    </submittedName>
</protein>
<reference evidence="2" key="1">
    <citation type="submission" date="2025-08" db="UniProtKB">
        <authorList>
            <consortium name="RefSeq"/>
        </authorList>
    </citation>
    <scope>IDENTIFICATION</scope>
</reference>
<sequence>MRFQRDNHTLETNCCKMAGDKVRRVPITSQLGKTLFTYSTPSKDIKPKRIPEYSRSHPIVPKLYVQEWKTDMQNRNIITENACLGGVSNYEHDDNLFLEKREQMHYNVEDWARVREKIKMPPRAKLLRPDFHHETSKYQSELMFRRDTNAV</sequence>
<dbReference type="Proteomes" id="UP001165740">
    <property type="component" value="Chromosome 3"/>
</dbReference>
<dbReference type="AlphaFoldDB" id="A0A9U8EHY6"/>
<name>A0A9U8EHY6_BIOGL</name>
<dbReference type="OrthoDB" id="9972026at2759"/>
<proteinExistence type="predicted"/>
<dbReference type="KEGG" id="bgt:106072580"/>
<evidence type="ECO:0000313" key="1">
    <source>
        <dbReference type="Proteomes" id="UP001165740"/>
    </source>
</evidence>
<organism evidence="1 2">
    <name type="scientific">Biomphalaria glabrata</name>
    <name type="common">Bloodfluke planorb</name>
    <name type="synonym">Freshwater snail</name>
    <dbReference type="NCBI Taxonomy" id="6526"/>
    <lineage>
        <taxon>Eukaryota</taxon>
        <taxon>Metazoa</taxon>
        <taxon>Spiralia</taxon>
        <taxon>Lophotrochozoa</taxon>
        <taxon>Mollusca</taxon>
        <taxon>Gastropoda</taxon>
        <taxon>Heterobranchia</taxon>
        <taxon>Euthyneura</taxon>
        <taxon>Panpulmonata</taxon>
        <taxon>Hygrophila</taxon>
        <taxon>Lymnaeoidea</taxon>
        <taxon>Planorbidae</taxon>
        <taxon>Biomphalaria</taxon>
    </lineage>
</organism>
<dbReference type="PANTHER" id="PTHR35247">
    <property type="entry name" value="TESTIS-EXPRESSED PROTEIN 43"/>
    <property type="match status" value="1"/>
</dbReference>
<gene>
    <name evidence="2" type="primary">LOC106072580</name>
</gene>